<gene>
    <name evidence="1" type="ORF">CSSPJE1EN2_LOCUS20556</name>
</gene>
<reference evidence="1" key="1">
    <citation type="submission" date="2024-03" db="EMBL/GenBank/DDBJ databases">
        <authorList>
            <consortium name="ELIXIR-Norway"/>
            <consortium name="Elixir Norway"/>
        </authorList>
    </citation>
    <scope>NUCLEOTIDE SEQUENCE</scope>
</reference>
<keyword evidence="2" id="KW-1185">Reference proteome</keyword>
<proteinExistence type="predicted"/>
<evidence type="ECO:0000313" key="2">
    <source>
        <dbReference type="Proteomes" id="UP001497522"/>
    </source>
</evidence>
<accession>A0ABP1BRU2</accession>
<organism evidence="1 2">
    <name type="scientific">Sphagnum jensenii</name>
    <dbReference type="NCBI Taxonomy" id="128206"/>
    <lineage>
        <taxon>Eukaryota</taxon>
        <taxon>Viridiplantae</taxon>
        <taxon>Streptophyta</taxon>
        <taxon>Embryophyta</taxon>
        <taxon>Bryophyta</taxon>
        <taxon>Sphagnophytina</taxon>
        <taxon>Sphagnopsida</taxon>
        <taxon>Sphagnales</taxon>
        <taxon>Sphagnaceae</taxon>
        <taxon>Sphagnum</taxon>
    </lineage>
</organism>
<evidence type="ECO:0000313" key="1">
    <source>
        <dbReference type="EMBL" id="CAK9878839.1"/>
    </source>
</evidence>
<protein>
    <submittedName>
        <fullName evidence="1">Uncharacterized protein</fullName>
    </submittedName>
</protein>
<dbReference type="EMBL" id="OZ023707">
    <property type="protein sequence ID" value="CAK9878839.1"/>
    <property type="molecule type" value="Genomic_DNA"/>
</dbReference>
<sequence length="111" mass="11242">MSGSAESSGVTDCCMDLVGVAAVVGGCHDGEGGSGGGKVANGGIVATWGIDGIAGEISSEAAMELNKYDKALQARWGTAEEVVVQASHLVIEQQARNHTLTVSQKNNPKIS</sequence>
<dbReference type="Proteomes" id="UP001497522">
    <property type="component" value="Chromosome 6"/>
</dbReference>
<name>A0ABP1BRU2_9BRYO</name>